<keyword evidence="1" id="KW-0723">Serine/threonine-protein kinase</keyword>
<dbReference type="InterPro" id="IPR018490">
    <property type="entry name" value="cNMP-bd_dom_sf"/>
</dbReference>
<dbReference type="InterPro" id="IPR000595">
    <property type="entry name" value="cNMP-bd_dom"/>
</dbReference>
<gene>
    <name evidence="11" type="ORF">KFE25_005331</name>
</gene>
<evidence type="ECO:0000313" key="11">
    <source>
        <dbReference type="EMBL" id="KAG8465761.1"/>
    </source>
</evidence>
<dbReference type="GO" id="GO:0004707">
    <property type="term" value="F:MAP kinase activity"/>
    <property type="evidence" value="ECO:0007669"/>
    <property type="project" value="InterPro"/>
</dbReference>
<dbReference type="PANTHER" id="PTHR24055">
    <property type="entry name" value="MITOGEN-ACTIVATED PROTEIN KINASE"/>
    <property type="match status" value="1"/>
</dbReference>
<dbReference type="Pfam" id="PF00027">
    <property type="entry name" value="cNMP_binding"/>
    <property type="match status" value="2"/>
</dbReference>
<organism evidence="11 12">
    <name type="scientific">Diacronema lutheri</name>
    <name type="common">Unicellular marine alga</name>
    <name type="synonym">Monochrysis lutheri</name>
    <dbReference type="NCBI Taxonomy" id="2081491"/>
    <lineage>
        <taxon>Eukaryota</taxon>
        <taxon>Haptista</taxon>
        <taxon>Haptophyta</taxon>
        <taxon>Pavlovophyceae</taxon>
        <taxon>Pavlovales</taxon>
        <taxon>Pavlovaceae</taxon>
        <taxon>Diacronema</taxon>
    </lineage>
</organism>
<dbReference type="InterPro" id="IPR003527">
    <property type="entry name" value="MAP_kinase_CS"/>
</dbReference>
<evidence type="ECO:0000256" key="8">
    <source>
        <dbReference type="SAM" id="MobiDB-lite"/>
    </source>
</evidence>
<evidence type="ECO:0000313" key="12">
    <source>
        <dbReference type="Proteomes" id="UP000751190"/>
    </source>
</evidence>
<dbReference type="SUPFAM" id="SSF51206">
    <property type="entry name" value="cAMP-binding domain-like"/>
    <property type="match status" value="2"/>
</dbReference>
<feature type="domain" description="Cyclic nucleotide-binding" evidence="10">
    <location>
        <begin position="577"/>
        <end position="711"/>
    </location>
</feature>
<dbReference type="CDD" id="cd00038">
    <property type="entry name" value="CAP_ED"/>
    <property type="match status" value="2"/>
</dbReference>
<keyword evidence="4" id="KW-0547">Nucleotide-binding</keyword>
<evidence type="ECO:0000256" key="6">
    <source>
        <dbReference type="ARBA" id="ARBA00022840"/>
    </source>
</evidence>
<dbReference type="InterPro" id="IPR000719">
    <property type="entry name" value="Prot_kinase_dom"/>
</dbReference>
<dbReference type="PROSITE" id="PS00888">
    <property type="entry name" value="CNMP_BINDING_1"/>
    <property type="match status" value="1"/>
</dbReference>
<dbReference type="Gene3D" id="2.60.120.10">
    <property type="entry name" value="Jelly Rolls"/>
    <property type="match status" value="2"/>
</dbReference>
<dbReference type="EMBL" id="JAGTXO010000009">
    <property type="protein sequence ID" value="KAG8465761.1"/>
    <property type="molecule type" value="Genomic_DNA"/>
</dbReference>
<keyword evidence="3" id="KW-0808">Transferase</keyword>
<dbReference type="SMART" id="SM00100">
    <property type="entry name" value="cNMP"/>
    <property type="match status" value="2"/>
</dbReference>
<dbReference type="Gene3D" id="1.10.510.10">
    <property type="entry name" value="Transferase(Phosphotransferase) domain 1"/>
    <property type="match status" value="1"/>
</dbReference>
<dbReference type="Pfam" id="PF00069">
    <property type="entry name" value="Pkinase"/>
    <property type="match status" value="1"/>
</dbReference>
<reference evidence="11" key="1">
    <citation type="submission" date="2021-05" db="EMBL/GenBank/DDBJ databases">
        <title>The genome of the haptophyte Pavlova lutheri (Diacronema luteri, Pavlovales) - a model for lipid biosynthesis in eukaryotic algae.</title>
        <authorList>
            <person name="Hulatt C.J."/>
            <person name="Posewitz M.C."/>
        </authorList>
    </citation>
    <scope>NUCLEOTIDE SEQUENCE</scope>
    <source>
        <strain evidence="11">NIVA-4/92</strain>
    </source>
</reference>
<protein>
    <recommendedName>
        <fullName evidence="13">Mitogen-activated protein kinase</fullName>
    </recommendedName>
</protein>
<dbReference type="PROSITE" id="PS01351">
    <property type="entry name" value="MAPK"/>
    <property type="match status" value="1"/>
</dbReference>
<dbReference type="PROSITE" id="PS50042">
    <property type="entry name" value="CNMP_BINDING_3"/>
    <property type="match status" value="2"/>
</dbReference>
<dbReference type="InterPro" id="IPR014710">
    <property type="entry name" value="RmlC-like_jellyroll"/>
</dbReference>
<dbReference type="GO" id="GO:0005524">
    <property type="term" value="F:ATP binding"/>
    <property type="evidence" value="ECO:0007669"/>
    <property type="project" value="UniProtKB-KW"/>
</dbReference>
<name>A0A8J5XBS7_DIALT</name>
<evidence type="ECO:0000256" key="4">
    <source>
        <dbReference type="ARBA" id="ARBA00022741"/>
    </source>
</evidence>
<dbReference type="SUPFAM" id="SSF56112">
    <property type="entry name" value="Protein kinase-like (PK-like)"/>
    <property type="match status" value="1"/>
</dbReference>
<evidence type="ECO:0000256" key="5">
    <source>
        <dbReference type="ARBA" id="ARBA00022777"/>
    </source>
</evidence>
<keyword evidence="7" id="KW-0142">cGMP-binding</keyword>
<keyword evidence="6" id="KW-0067">ATP-binding</keyword>
<dbReference type="InterPro" id="IPR011009">
    <property type="entry name" value="Kinase-like_dom_sf"/>
</dbReference>
<evidence type="ECO:0000256" key="2">
    <source>
        <dbReference type="ARBA" id="ARBA00022535"/>
    </source>
</evidence>
<evidence type="ECO:0000259" key="10">
    <source>
        <dbReference type="PROSITE" id="PS50042"/>
    </source>
</evidence>
<dbReference type="PROSITE" id="PS00108">
    <property type="entry name" value="PROTEIN_KINASE_ST"/>
    <property type="match status" value="1"/>
</dbReference>
<evidence type="ECO:0000259" key="9">
    <source>
        <dbReference type="PROSITE" id="PS50011"/>
    </source>
</evidence>
<accession>A0A8J5XBS7</accession>
<dbReference type="PROSITE" id="PS50011">
    <property type="entry name" value="PROTEIN_KINASE_DOM"/>
    <property type="match status" value="1"/>
</dbReference>
<keyword evidence="5" id="KW-0418">Kinase</keyword>
<feature type="region of interest" description="Disordered" evidence="8">
    <location>
        <begin position="1053"/>
        <end position="1072"/>
    </location>
</feature>
<keyword evidence="12" id="KW-1185">Reference proteome</keyword>
<dbReference type="InterPro" id="IPR008271">
    <property type="entry name" value="Ser/Thr_kinase_AS"/>
</dbReference>
<dbReference type="FunFam" id="1.10.510.10:FF:000624">
    <property type="entry name" value="Mitogen-activated protein kinase"/>
    <property type="match status" value="1"/>
</dbReference>
<feature type="domain" description="Cyclic nucleotide-binding" evidence="10">
    <location>
        <begin position="455"/>
        <end position="574"/>
    </location>
</feature>
<dbReference type="InterPro" id="IPR050117">
    <property type="entry name" value="MAPK"/>
</dbReference>
<feature type="compositionally biased region" description="Pro residues" evidence="8">
    <location>
        <begin position="1058"/>
        <end position="1072"/>
    </location>
</feature>
<feature type="region of interest" description="Disordered" evidence="8">
    <location>
        <begin position="279"/>
        <end position="317"/>
    </location>
</feature>
<dbReference type="Gene3D" id="3.30.200.20">
    <property type="entry name" value="Phosphorylase Kinase, domain 1"/>
    <property type="match status" value="1"/>
</dbReference>
<feature type="compositionally biased region" description="Low complexity" evidence="8">
    <location>
        <begin position="303"/>
        <end position="317"/>
    </location>
</feature>
<dbReference type="Proteomes" id="UP000751190">
    <property type="component" value="Unassembled WGS sequence"/>
</dbReference>
<evidence type="ECO:0000256" key="3">
    <source>
        <dbReference type="ARBA" id="ARBA00022679"/>
    </source>
</evidence>
<dbReference type="SMART" id="SM00220">
    <property type="entry name" value="S_TKc"/>
    <property type="match status" value="1"/>
</dbReference>
<dbReference type="GO" id="GO:0030553">
    <property type="term" value="F:cGMP binding"/>
    <property type="evidence" value="ECO:0007669"/>
    <property type="project" value="UniProtKB-KW"/>
</dbReference>
<proteinExistence type="predicted"/>
<dbReference type="AlphaFoldDB" id="A0A8J5XBS7"/>
<comment type="caution">
    <text evidence="11">The sequence shown here is derived from an EMBL/GenBank/DDBJ whole genome shotgun (WGS) entry which is preliminary data.</text>
</comment>
<evidence type="ECO:0000256" key="1">
    <source>
        <dbReference type="ARBA" id="ARBA00022527"/>
    </source>
</evidence>
<feature type="compositionally biased region" description="Basic and acidic residues" evidence="8">
    <location>
        <begin position="287"/>
        <end position="302"/>
    </location>
</feature>
<feature type="region of interest" description="Disordered" evidence="8">
    <location>
        <begin position="1"/>
        <end position="20"/>
    </location>
</feature>
<feature type="domain" description="Protein kinase" evidence="9">
    <location>
        <begin position="759"/>
        <end position="1126"/>
    </location>
</feature>
<keyword evidence="2" id="KW-0140">cGMP</keyword>
<dbReference type="InterPro" id="IPR018488">
    <property type="entry name" value="cNMP-bd_CS"/>
</dbReference>
<evidence type="ECO:0000256" key="7">
    <source>
        <dbReference type="ARBA" id="ARBA00022992"/>
    </source>
</evidence>
<sequence length="1218" mass="125969">MLDKPAALRNAHKAGCASPVVDAPSPDAAVTLATKRPGAADTACSGPAAKMPRAARLSLPEVAPVSRALSISVAQSIRATTEDERRALAAGFFAARGLDVDGPPLGRPALGAMLAEFAAQHGNLHPNHVKHSFEHIAHQYVSVSPPHVARDGCVVSARGDGGAQHNGERVGSASSALAVAASLAAHPSAAPANGMVSVSARPASATHGGAAAHACADACAEPQVNDSQLTALETFCLCYEHILEWATQYSVLHAPVVPVETSAPNSADGAAARSCAVCDSGGGARPSEGRRCDSDSVERRAADGAGAPGSPAPLSSAAPRAFVPSAATACAPVGTRGAVRPPVGGERAPPRAAALPAQAGGLADAAATLAAAQAHRLVSGAEGRGWSCAGGVRTPAHGAHAAPLALSGSASGVVGSHGGRPLAPAFLAFGPPVCAYEKSAAEVVMLNGFLAANAFTRALSRRERAEAVLRLQPRDHAAGEVLIVEGEMPTDYSFFHLIESGVVAISIDGVLVNRASRGLSVGELAMLYDGVARCATVRAESAVRSWVLTRIDFQRLLRASSAQYELEVSRWLHNVPLLVALSSYDKLVVTRTLAQTECTPGEVVVRRGEPASAFFIVLEGELRSVSVHAATGERHAEPLTAGDFWGEAALLPASGSGDGDGGGDGGAADDGAGAERGAVYDATVTAVRACRLLRMDGGVFRRLLGKYADRMVGLHAQRAVETAAHAPRSLVLPVGDGQLPVTKVHSIGGHGRVRLPAEYVPDRVLGHGAYGLILHAHHVPTQPQPRAQSAAASAARPAQLAPVPPSVAIKRLRPFHFDVDLKALLRELSVLRHVSLVSPHPNLLKMIDVCPPPPGPLSDWREVCLVLEAMECDLHHILSSAQPLSAEHVHFFTHQLLAGVGALHSAGIVHRDLKPSNLLINADCTLKVADFGLAVPLPHACAAPADGVADDAPTTRTHATPNGGDALLMTDYVVTRWYRAPELLLGARQYGGGVDLWSVGCIAAEMVRRAPLLPGRSHQQQLLLILSLLGTPLAAELGQLGRERKAAQLLDALGASPNPHPPEAPPGCPPLPPALSAERLLMRHAAIGLALPTAEPGCIDLIARLLAFAPAERPNASDLLRRHLWLTQHAHPHRRALGVAGVPVGVQPAPLFDPRAAAGGGRGANCAAPTAGAAPPACVPCVFFDTRCLTMERAQMMTLAVTKQFRPDLPVPDDALCA</sequence>
<evidence type="ECO:0008006" key="13">
    <source>
        <dbReference type="Google" id="ProtNLM"/>
    </source>
</evidence>